<dbReference type="AlphaFoldDB" id="A0A1H0L7N0"/>
<sequence>MEKNYCINDSLRIFDNGQNEIRFKLGLWNYNEAVLDLKNERDEFKISLREILKKLRLGMEVSEESVHDMDITDESKNNILNILNGLSLAGMLINEEQRKLSNEITMSLLGDYKYFIREDLVNSKGRKLLFISDNTFSNSMAKLLIEEMELNMDIASEDLINTIRDVDLTTNIDAINIIENINAIQALIKDYEGIVLCLKRPELTMIRNVNRVAIKREIPVICSFIDGPFITAFSTNYPKTGCLECFEQRTLTRLEDHISYHAFENFKFSNETKDMNKGIIPVLNTSTNLVVSEAFLLSNYGTSKFENRVLNIYVPTLEIQVQDLLRVPYCPACGNVSKAKFQELNVSSRTVVDNIIDSIR</sequence>
<dbReference type="GO" id="GO:0008641">
    <property type="term" value="F:ubiquitin-like modifier activating enzyme activity"/>
    <property type="evidence" value="ECO:0007669"/>
    <property type="project" value="InterPro"/>
</dbReference>
<dbReference type="OrthoDB" id="305697at2"/>
<reference evidence="1 2" key="1">
    <citation type="submission" date="2016-10" db="EMBL/GenBank/DDBJ databases">
        <authorList>
            <person name="de Groot N.N."/>
        </authorList>
    </citation>
    <scope>NUCLEOTIDE SEQUENCE [LARGE SCALE GENOMIC DNA]</scope>
    <source>
        <strain evidence="1 2">DSM 12272</strain>
    </source>
</reference>
<dbReference type="InterPro" id="IPR035985">
    <property type="entry name" value="Ubiquitin-activating_enz"/>
</dbReference>
<dbReference type="Gene3D" id="3.40.50.720">
    <property type="entry name" value="NAD(P)-binding Rossmann-like Domain"/>
    <property type="match status" value="1"/>
</dbReference>
<evidence type="ECO:0000313" key="1">
    <source>
        <dbReference type="EMBL" id="SDO63950.1"/>
    </source>
</evidence>
<dbReference type="RefSeq" id="WP_089964628.1">
    <property type="nucleotide sequence ID" value="NZ_FNJM01000001.1"/>
</dbReference>
<proteinExistence type="predicted"/>
<dbReference type="Proteomes" id="UP000198597">
    <property type="component" value="Unassembled WGS sequence"/>
</dbReference>
<dbReference type="EMBL" id="FNJM01000001">
    <property type="protein sequence ID" value="SDO63950.1"/>
    <property type="molecule type" value="Genomic_DNA"/>
</dbReference>
<name>A0A1H0L7N0_9CLOT</name>
<dbReference type="InterPro" id="IPR019892">
    <property type="entry name" value="Cyclo_dehy_ocin"/>
</dbReference>
<gene>
    <name evidence="1" type="ORF">SAMN04488529_10113</name>
</gene>
<dbReference type="SUPFAM" id="SSF69572">
    <property type="entry name" value="Activating enzymes of the ubiquitin-like proteins"/>
    <property type="match status" value="1"/>
</dbReference>
<protein>
    <submittedName>
        <fullName evidence="1">Bacteriocin biosynthesis cyclodehydratase domain-containing protein</fullName>
    </submittedName>
</protein>
<accession>A0A1H0L7N0</accession>
<dbReference type="STRING" id="94869.SAMN04488529_10113"/>
<evidence type="ECO:0000313" key="2">
    <source>
        <dbReference type="Proteomes" id="UP000198597"/>
    </source>
</evidence>
<dbReference type="NCBIfam" id="TIGR03603">
    <property type="entry name" value="cyclo_dehy_ocin"/>
    <property type="match status" value="1"/>
</dbReference>
<keyword evidence="2" id="KW-1185">Reference proteome</keyword>
<organism evidence="1 2">
    <name type="scientific">Clostridium gasigenes</name>
    <dbReference type="NCBI Taxonomy" id="94869"/>
    <lineage>
        <taxon>Bacteria</taxon>
        <taxon>Bacillati</taxon>
        <taxon>Bacillota</taxon>
        <taxon>Clostridia</taxon>
        <taxon>Eubacteriales</taxon>
        <taxon>Clostridiaceae</taxon>
        <taxon>Clostridium</taxon>
    </lineage>
</organism>